<evidence type="ECO:0000313" key="1">
    <source>
        <dbReference type="EMBL" id="MPN45733.1"/>
    </source>
</evidence>
<dbReference type="EMBL" id="VSSQ01105842">
    <property type="protein sequence ID" value="MPN45733.1"/>
    <property type="molecule type" value="Genomic_DNA"/>
</dbReference>
<organism evidence="1">
    <name type="scientific">bioreactor metagenome</name>
    <dbReference type="NCBI Taxonomy" id="1076179"/>
    <lineage>
        <taxon>unclassified sequences</taxon>
        <taxon>metagenomes</taxon>
        <taxon>ecological metagenomes</taxon>
    </lineage>
</organism>
<sequence length="95" mass="10847">MGVQAQLAYAPSTVIARYNKRIGDSLLGDKTHSMIFDNAKIRSFVPDFNPQIQFREGAKEIVKWYRENTMDKAPDEEINALMDTIVNDLEKAGWI</sequence>
<protein>
    <submittedName>
        <fullName evidence="1">Uncharacterized protein</fullName>
    </submittedName>
</protein>
<accession>A0A645IEA4</accession>
<reference evidence="1" key="1">
    <citation type="submission" date="2019-08" db="EMBL/GenBank/DDBJ databases">
        <authorList>
            <person name="Kucharzyk K."/>
            <person name="Murdoch R.W."/>
            <person name="Higgins S."/>
            <person name="Loffler F."/>
        </authorList>
    </citation>
    <scope>NUCLEOTIDE SEQUENCE</scope>
</reference>
<dbReference type="AlphaFoldDB" id="A0A645IEA4"/>
<proteinExistence type="predicted"/>
<gene>
    <name evidence="1" type="ORF">SDC9_193303</name>
</gene>
<comment type="caution">
    <text evidence="1">The sequence shown here is derived from an EMBL/GenBank/DDBJ whole genome shotgun (WGS) entry which is preliminary data.</text>
</comment>
<name>A0A645IEA4_9ZZZZ</name>